<keyword evidence="5" id="KW-1185">Reference proteome</keyword>
<protein>
    <recommendedName>
        <fullName evidence="3">J domain-containing protein</fullName>
    </recommendedName>
</protein>
<dbReference type="EMBL" id="JBCNJP010000002">
    <property type="protein sequence ID" value="KAK9080312.1"/>
    <property type="molecule type" value="Genomic_DNA"/>
</dbReference>
<dbReference type="InterPro" id="IPR001623">
    <property type="entry name" value="DnaJ_domain"/>
</dbReference>
<comment type="caution">
    <text evidence="4">The sequence shown here is derived from an EMBL/GenBank/DDBJ whole genome shotgun (WGS) entry which is preliminary data.</text>
</comment>
<feature type="compositionally biased region" description="Basic and acidic residues" evidence="2">
    <location>
        <begin position="492"/>
        <end position="564"/>
    </location>
</feature>
<feature type="compositionally biased region" description="Basic and acidic residues" evidence="2">
    <location>
        <begin position="845"/>
        <end position="859"/>
    </location>
</feature>
<feature type="compositionally biased region" description="Polar residues" evidence="2">
    <location>
        <begin position="796"/>
        <end position="811"/>
    </location>
</feature>
<gene>
    <name evidence="4" type="ORF">SSX86_000070</name>
</gene>
<dbReference type="PANTHER" id="PTHR23172:SF70">
    <property type="entry name" value="DNAJ DOMAIN, CHAPERONE J-DOMAIN SUPERFAMILY"/>
    <property type="match status" value="1"/>
</dbReference>
<feature type="region of interest" description="Disordered" evidence="2">
    <location>
        <begin position="207"/>
        <end position="236"/>
    </location>
</feature>
<evidence type="ECO:0000256" key="1">
    <source>
        <dbReference type="ARBA" id="ARBA00023054"/>
    </source>
</evidence>
<dbReference type="GO" id="GO:0072318">
    <property type="term" value="P:clathrin coat disassembly"/>
    <property type="evidence" value="ECO:0007669"/>
    <property type="project" value="TreeGrafter"/>
</dbReference>
<feature type="compositionally biased region" description="Basic and acidic residues" evidence="2">
    <location>
        <begin position="696"/>
        <end position="711"/>
    </location>
</feature>
<feature type="compositionally biased region" description="Polar residues" evidence="2">
    <location>
        <begin position="686"/>
        <end position="695"/>
    </location>
</feature>
<evidence type="ECO:0000259" key="3">
    <source>
        <dbReference type="PROSITE" id="PS50076"/>
    </source>
</evidence>
<dbReference type="Proteomes" id="UP001408789">
    <property type="component" value="Unassembled WGS sequence"/>
</dbReference>
<dbReference type="SUPFAM" id="SSF46565">
    <property type="entry name" value="Chaperone J-domain"/>
    <property type="match status" value="1"/>
</dbReference>
<dbReference type="PANTHER" id="PTHR23172">
    <property type="entry name" value="AUXILIN/CYCLIN G-ASSOCIATED KINASE-RELATED"/>
    <property type="match status" value="1"/>
</dbReference>
<dbReference type="GO" id="GO:0072583">
    <property type="term" value="P:clathrin-dependent endocytosis"/>
    <property type="evidence" value="ECO:0007669"/>
    <property type="project" value="TreeGrafter"/>
</dbReference>
<feature type="compositionally biased region" description="Polar residues" evidence="2">
    <location>
        <begin position="465"/>
        <end position="474"/>
    </location>
</feature>
<evidence type="ECO:0000313" key="5">
    <source>
        <dbReference type="Proteomes" id="UP001408789"/>
    </source>
</evidence>
<feature type="region of interest" description="Disordered" evidence="2">
    <location>
        <begin position="465"/>
        <end position="591"/>
    </location>
</feature>
<dbReference type="PROSITE" id="PS50076">
    <property type="entry name" value="DNAJ_2"/>
    <property type="match status" value="1"/>
</dbReference>
<feature type="region of interest" description="Disordered" evidence="2">
    <location>
        <begin position="787"/>
        <end position="859"/>
    </location>
</feature>
<dbReference type="FunFam" id="1.10.287.110:FF:000009">
    <property type="entry name" value="Auxilin-related protein 1"/>
    <property type="match status" value="1"/>
</dbReference>
<keyword evidence="1" id="KW-0175">Coiled coil</keyword>
<proteinExistence type="predicted"/>
<dbReference type="GO" id="GO:0030276">
    <property type="term" value="F:clathrin binding"/>
    <property type="evidence" value="ECO:0007669"/>
    <property type="project" value="TreeGrafter"/>
</dbReference>
<feature type="compositionally biased region" description="Basic and acidic residues" evidence="2">
    <location>
        <begin position="723"/>
        <end position="742"/>
    </location>
</feature>
<evidence type="ECO:0000256" key="2">
    <source>
        <dbReference type="SAM" id="MobiDB-lite"/>
    </source>
</evidence>
<name>A0AAP0DX94_9ASTR</name>
<feature type="region of interest" description="Disordered" evidence="2">
    <location>
        <begin position="1"/>
        <end position="25"/>
    </location>
</feature>
<dbReference type="AlphaFoldDB" id="A0AAP0DX94"/>
<feature type="compositionally biased region" description="Acidic residues" evidence="2">
    <location>
        <begin position="481"/>
        <end position="491"/>
    </location>
</feature>
<feature type="region of interest" description="Disordered" evidence="2">
    <location>
        <begin position="622"/>
        <end position="742"/>
    </location>
</feature>
<dbReference type="InterPro" id="IPR036869">
    <property type="entry name" value="J_dom_sf"/>
</dbReference>
<dbReference type="Gene3D" id="1.10.287.110">
    <property type="entry name" value="DnaJ domain"/>
    <property type="match status" value="1"/>
</dbReference>
<evidence type="ECO:0000313" key="4">
    <source>
        <dbReference type="EMBL" id="KAK9080312.1"/>
    </source>
</evidence>
<dbReference type="GO" id="GO:0005737">
    <property type="term" value="C:cytoplasm"/>
    <property type="evidence" value="ECO:0007669"/>
    <property type="project" value="TreeGrafter"/>
</dbReference>
<reference evidence="4 5" key="1">
    <citation type="submission" date="2024-04" db="EMBL/GenBank/DDBJ databases">
        <title>The reference genome of an endangered Asteraceae, Deinandra increscens subsp. villosa, native to the Central Coast of California.</title>
        <authorList>
            <person name="Guilliams M."/>
            <person name="Hasenstab-Lehman K."/>
            <person name="Meyer R."/>
            <person name="Mcevoy S."/>
        </authorList>
    </citation>
    <scope>NUCLEOTIDE SEQUENCE [LARGE SCALE GENOMIC DNA]</scope>
    <source>
        <tissue evidence="4">Leaf</tissue>
    </source>
</reference>
<feature type="compositionally biased region" description="Basic and acidic residues" evidence="2">
    <location>
        <begin position="622"/>
        <end position="635"/>
    </location>
</feature>
<feature type="domain" description="J" evidence="3">
    <location>
        <begin position="925"/>
        <end position="989"/>
    </location>
</feature>
<accession>A0AAP0DX94</accession>
<feature type="compositionally biased region" description="Basic and acidic residues" evidence="2">
    <location>
        <begin position="813"/>
        <end position="833"/>
    </location>
</feature>
<organism evidence="4 5">
    <name type="scientific">Deinandra increscens subsp. villosa</name>
    <dbReference type="NCBI Taxonomy" id="3103831"/>
    <lineage>
        <taxon>Eukaryota</taxon>
        <taxon>Viridiplantae</taxon>
        <taxon>Streptophyta</taxon>
        <taxon>Embryophyta</taxon>
        <taxon>Tracheophyta</taxon>
        <taxon>Spermatophyta</taxon>
        <taxon>Magnoliopsida</taxon>
        <taxon>eudicotyledons</taxon>
        <taxon>Gunneridae</taxon>
        <taxon>Pentapetalae</taxon>
        <taxon>asterids</taxon>
        <taxon>campanulids</taxon>
        <taxon>Asterales</taxon>
        <taxon>Asteraceae</taxon>
        <taxon>Asteroideae</taxon>
        <taxon>Heliantheae alliance</taxon>
        <taxon>Madieae</taxon>
        <taxon>Madiinae</taxon>
        <taxon>Deinandra</taxon>
    </lineage>
</organism>
<feature type="compositionally biased region" description="Acidic residues" evidence="2">
    <location>
        <begin position="640"/>
        <end position="652"/>
    </location>
</feature>
<sequence length="989" mass="112137">MESPSRPFHPRKLSNAATFSNKNPYDGVLSGHRRKFAGPPATNFQDYREIFGNSQPSSIPVLDLSTFRDPSDDLSSNFRSSNPDYSKIFGGFLDEENVAVSYEELFGCDKVRAKRQTSQDSDDLCHQSPDGLKQFSMSYNKINQKSKDGLDGTNFVTQLPAETGFTCFIDEPVMEAEKQNPQKQPSRKAVESIFDDKKSRTFDVDFKKIHPSTGSSSPNDVVNRKSNPRRSVNSESCRRDFVEEIDVKSAAYDSSAALKKAIEKAQESIRIAKESVGRKEKGLRSFSNKKFKNRSRVEGSMEGVTECGDEKCRDEVSSQSFQDVGKNHEYGEKLLVAKKFIDEIHEKISESNKDRKFGDNMVVYNVAKVTSETKSKPLDSDGKDLYATLSSEAVETETNKIQISDFVHEDQAKNMFVDENEAEINVSKPTIDILEDQSVMKEQESDENNDEVRLSHAHELVKELSNLNVSQNDNAGVLEHEESENAENENTESEKHEEIEEAFEQVKSENESKHEQINSEVQKEEETGEMLERNVKDSVQTCDHKLEETEVNLHDSYEIKHEDNPTVETDQGFDEKSSGDNNDMEETDDISCMHVESKIVEINDIDMETTQEVDEVTEISREFQAEEADFCDRTYTDQTASDDNEDEYDQSDIIDNLADLGSENDVQSESSSSGSTHGMKIIAEESNIQPDNESISEIKDSQEPESRHKEDETEEPGPSQVSGKEHFRRIVEEEAAKEREWENNKLAVERAIREARERAFAEARERAERERAAVEKATQEVRQRMMAEAHEKVSKASVTNTSSSEKASAQSKLRAERAAVERATSEARQRALEKAVSQKTVSDLNHSESALRTKAKLEKHNRIMERAATALAEKEKRDRLAQKEQAERNRLAENLDADIKRWSNGKEKNLRALLSTLQYILGPESGWQPISLTEMITSSAVKKAYRKATLCVHPDKLQQRGATVQHKYICEKVFDLLKAAWNRFNSEER</sequence>
<dbReference type="GO" id="GO:0031982">
    <property type="term" value="C:vesicle"/>
    <property type="evidence" value="ECO:0007669"/>
    <property type="project" value="TreeGrafter"/>
</dbReference>